<reference evidence="1" key="1">
    <citation type="submission" date="2023-07" db="EMBL/GenBank/DDBJ databases">
        <title>Sorghum-associated microbial communities from plants grown in Nebraska, USA.</title>
        <authorList>
            <person name="Schachtman D."/>
        </authorList>
    </citation>
    <scope>NUCLEOTIDE SEQUENCE</scope>
    <source>
        <strain evidence="1">2697</strain>
    </source>
</reference>
<dbReference type="Proteomes" id="UP001246858">
    <property type="component" value="Unassembled WGS sequence"/>
</dbReference>
<gene>
    <name evidence="1" type="ORF">J2X78_001025</name>
</gene>
<organism evidence="1 2">
    <name type="scientific">Pedobacter africanus</name>
    <dbReference type="NCBI Taxonomy" id="151894"/>
    <lineage>
        <taxon>Bacteria</taxon>
        <taxon>Pseudomonadati</taxon>
        <taxon>Bacteroidota</taxon>
        <taxon>Sphingobacteriia</taxon>
        <taxon>Sphingobacteriales</taxon>
        <taxon>Sphingobacteriaceae</taxon>
        <taxon>Pedobacter</taxon>
    </lineage>
</organism>
<evidence type="ECO:0000313" key="1">
    <source>
        <dbReference type="EMBL" id="MDR6782473.1"/>
    </source>
</evidence>
<comment type="caution">
    <text evidence="1">The sequence shown here is derived from an EMBL/GenBank/DDBJ whole genome shotgun (WGS) entry which is preliminary data.</text>
</comment>
<sequence>MKKTNNKNIALITFCMDEWGGSEELWARCIPMLKSGTSLTVYKDKINFSHPEFVKLSNQDVKLVELDPPMSSTQRLIRKVKYLMRKADLKKCRDNYSLYKFHLEMKVSNPDLVIIAQGINFDGLLYAYQCLLLKIPYVIIAQKAVEFYWPYPTDRTYMKETLLKARKCYFVSHHNKQLTEEQFGMRLNNSEVVFNPVKTRGNVLPFPPTENGYKLACVARLFVIDKGQDILLRIMNSEKWRNRPVSISLIGTGTDEEGIKDMAALFDLPNVEFSGFHQDIEGLWGNYHALVLPSRSEGLPLSMIEAMALGRTVIVSKAGGNTAIISDGINGFIADATETDFEKAMERAWEMRDKWPEIGLQASLYIKDHLPLSPETAFANHINQLLDPIK</sequence>
<name>A0ACC6KSZ0_9SPHI</name>
<dbReference type="EMBL" id="JAVDTF010000001">
    <property type="protein sequence ID" value="MDR6782473.1"/>
    <property type="molecule type" value="Genomic_DNA"/>
</dbReference>
<evidence type="ECO:0000313" key="2">
    <source>
        <dbReference type="Proteomes" id="UP001246858"/>
    </source>
</evidence>
<accession>A0ACC6KSZ0</accession>
<proteinExistence type="predicted"/>
<protein>
    <submittedName>
        <fullName evidence="1">Glycosyltransferase involved in cell wall biosynthesis</fullName>
    </submittedName>
</protein>
<keyword evidence="2" id="KW-1185">Reference proteome</keyword>